<feature type="compositionally biased region" description="Acidic residues" evidence="1">
    <location>
        <begin position="39"/>
        <end position="70"/>
    </location>
</feature>
<dbReference type="InterPro" id="IPR050496">
    <property type="entry name" value="SNF2_RAD54_helicase_repair"/>
</dbReference>
<proteinExistence type="predicted"/>
<dbReference type="InterPro" id="IPR038718">
    <property type="entry name" value="SNF2-like_sf"/>
</dbReference>
<sequence length="201" mass="23095">MASPAKDTSSGYPQVIAVNQTKDPSSSSSSASSHNDSDSDHDDEWIQGNTDDSEGDKDDYPEDSEYDEEEERPKKRKKASRVTLIKRSRVDLGSKAMGEVEEAEEAEEDPYIHITDDGSENRFKHRLEKWLQDRYKDIPRPPSLSAPYALSHPEKDDARIDERYRLPGDLHERLFDYQRVCVQWLWELHLQRAGGILGDEM</sequence>
<dbReference type="Proteomes" id="UP000267251">
    <property type="component" value="Unassembled WGS sequence"/>
</dbReference>
<evidence type="ECO:0000313" key="2">
    <source>
        <dbReference type="EMBL" id="RKP11520.1"/>
    </source>
</evidence>
<protein>
    <submittedName>
        <fullName evidence="2">Uncharacterized protein</fullName>
    </submittedName>
</protein>
<feature type="region of interest" description="Disordered" evidence="1">
    <location>
        <begin position="1"/>
        <end position="117"/>
    </location>
</feature>
<dbReference type="OrthoDB" id="413460at2759"/>
<feature type="compositionally biased region" description="Low complexity" evidence="1">
    <location>
        <begin position="23"/>
        <end position="34"/>
    </location>
</feature>
<gene>
    <name evidence="2" type="ORF">BJ684DRAFT_21903</name>
</gene>
<dbReference type="GO" id="GO:0005634">
    <property type="term" value="C:nucleus"/>
    <property type="evidence" value="ECO:0007669"/>
    <property type="project" value="TreeGrafter"/>
</dbReference>
<dbReference type="PANTHER" id="PTHR45629:SF7">
    <property type="entry name" value="DNA EXCISION REPAIR PROTEIN ERCC-6-RELATED"/>
    <property type="match status" value="1"/>
</dbReference>
<accession>A0A4P9Y142</accession>
<feature type="non-terminal residue" evidence="2">
    <location>
        <position position="201"/>
    </location>
</feature>
<reference evidence="3" key="1">
    <citation type="journal article" date="2018" name="Nat. Microbiol.">
        <title>Leveraging single-cell genomics to expand the fungal tree of life.</title>
        <authorList>
            <person name="Ahrendt S.R."/>
            <person name="Quandt C.A."/>
            <person name="Ciobanu D."/>
            <person name="Clum A."/>
            <person name="Salamov A."/>
            <person name="Andreopoulos B."/>
            <person name="Cheng J.F."/>
            <person name="Woyke T."/>
            <person name="Pelin A."/>
            <person name="Henrissat B."/>
            <person name="Reynolds N.K."/>
            <person name="Benny G.L."/>
            <person name="Smith M.E."/>
            <person name="James T.Y."/>
            <person name="Grigoriev I.V."/>
        </authorList>
    </citation>
    <scope>NUCLEOTIDE SEQUENCE [LARGE SCALE GENOMIC DNA]</scope>
</reference>
<feature type="compositionally biased region" description="Acidic residues" evidence="1">
    <location>
        <begin position="99"/>
        <end position="109"/>
    </location>
</feature>
<dbReference type="EMBL" id="KZ988841">
    <property type="protein sequence ID" value="RKP11520.1"/>
    <property type="molecule type" value="Genomic_DNA"/>
</dbReference>
<dbReference type="GO" id="GO:0006283">
    <property type="term" value="P:transcription-coupled nucleotide-excision repair"/>
    <property type="evidence" value="ECO:0007669"/>
    <property type="project" value="TreeGrafter"/>
</dbReference>
<keyword evidence="3" id="KW-1185">Reference proteome</keyword>
<dbReference type="PANTHER" id="PTHR45629">
    <property type="entry name" value="SNF2/RAD54 FAMILY MEMBER"/>
    <property type="match status" value="1"/>
</dbReference>
<feature type="compositionally biased region" description="Polar residues" evidence="1">
    <location>
        <begin position="1"/>
        <end position="22"/>
    </location>
</feature>
<dbReference type="AlphaFoldDB" id="A0A4P9Y142"/>
<feature type="compositionally biased region" description="Basic residues" evidence="1">
    <location>
        <begin position="74"/>
        <end position="87"/>
    </location>
</feature>
<evidence type="ECO:0000313" key="3">
    <source>
        <dbReference type="Proteomes" id="UP000267251"/>
    </source>
</evidence>
<dbReference type="GO" id="GO:0008094">
    <property type="term" value="F:ATP-dependent activity, acting on DNA"/>
    <property type="evidence" value="ECO:0007669"/>
    <property type="project" value="TreeGrafter"/>
</dbReference>
<organism evidence="2 3">
    <name type="scientific">Piptocephalis cylindrospora</name>
    <dbReference type="NCBI Taxonomy" id="1907219"/>
    <lineage>
        <taxon>Eukaryota</taxon>
        <taxon>Fungi</taxon>
        <taxon>Fungi incertae sedis</taxon>
        <taxon>Zoopagomycota</taxon>
        <taxon>Zoopagomycotina</taxon>
        <taxon>Zoopagomycetes</taxon>
        <taxon>Zoopagales</taxon>
        <taxon>Piptocephalidaceae</taxon>
        <taxon>Piptocephalis</taxon>
    </lineage>
</organism>
<evidence type="ECO:0000256" key="1">
    <source>
        <dbReference type="SAM" id="MobiDB-lite"/>
    </source>
</evidence>
<name>A0A4P9Y142_9FUNG</name>
<dbReference type="Gene3D" id="3.40.50.10810">
    <property type="entry name" value="Tandem AAA-ATPase domain"/>
    <property type="match status" value="1"/>
</dbReference>